<proteinExistence type="predicted"/>
<protein>
    <submittedName>
        <fullName evidence="1">Uncharacterized protein</fullName>
    </submittedName>
</protein>
<accession>A0ABZ0Z2S4</accession>
<dbReference type="EMBL" id="OR769219">
    <property type="protein sequence ID" value="WQJ51294.1"/>
    <property type="molecule type" value="Genomic_DNA"/>
</dbReference>
<dbReference type="Proteomes" id="UP001348805">
    <property type="component" value="Segment"/>
</dbReference>
<sequence length="492" mass="57582">MLLSEVLYIAKKLKHINESLNSVTLSSLLHKFDRSNLTLSPCRDEGYMKQREGADFFYVVMKYERLASNGKLTQEMCDTVKGRQSVIKCTYTKKYKTKQWDGSYIDNTIIGIINRMLKAKADHNLGISDITDTQLLTITPEDAKKKIYKTGIQFWVDYEEQLRAVTIDNKIILYITSVNPYNSWLEPNINYNEKTDITYFATDSKKVEDFVNKAFTKIPVYDVLTSSSDIKKELGADNIKSLQKITDITKVYVVDPKYMDNIDITNKLNNRREYRDFVLSQTNLNKKNIERYRQILKVRKQESLDSKVLKNVNNFMDICFDVNMELQDLDNDILTNKKFDEFKLVSYWNQVNCDGIYASMIRQTYGSDTSLLFTTRERRPYGRGHFDQLVFSFKSIADCLIILNLKVQRCIDLSISVIEQYQKYIDRKNKSDVSHEVIAQEIDSLKFRFTSLRTFVEQDYSKVYQSAKELLEKNGFNITNITDKIDNFKFNI</sequence>
<evidence type="ECO:0000313" key="2">
    <source>
        <dbReference type="Proteomes" id="UP001348805"/>
    </source>
</evidence>
<name>A0ABZ0Z2S4_9CAUD</name>
<evidence type="ECO:0000313" key="1">
    <source>
        <dbReference type="EMBL" id="WQJ51294.1"/>
    </source>
</evidence>
<organism evidence="1 2">
    <name type="scientific">phage Lak_Megaphage_RVC_AP3_GC26</name>
    <dbReference type="NCBI Taxonomy" id="3109225"/>
    <lineage>
        <taxon>Viruses</taxon>
        <taxon>Duplodnaviria</taxon>
        <taxon>Heunggongvirae</taxon>
        <taxon>Uroviricota</taxon>
        <taxon>Caudoviricetes</taxon>
        <taxon>Caudoviricetes code 15 clade</taxon>
    </lineage>
</organism>
<reference evidence="1 2" key="1">
    <citation type="submission" date="2023-11" db="EMBL/GenBank/DDBJ databases">
        <authorList>
            <person name="Cook R."/>
            <person name="Crisci M."/>
            <person name="Pye H."/>
            <person name="Adriaenssens E."/>
            <person name="Santini J."/>
        </authorList>
    </citation>
    <scope>NUCLEOTIDE SEQUENCE [LARGE SCALE GENOMIC DNA]</scope>
    <source>
        <strain evidence="1">Lak_Megaphage_RVC_AP3_GC26</strain>
    </source>
</reference>
<keyword evidence="2" id="KW-1185">Reference proteome</keyword>